<sequence>MKLTVNNIVKNKYILYLVALVALFDILGSLMRQEFSAVLFFYLSGMIAYFYTKNMTLVLGSALLATVLARMVKNMSSVKEGLENEMENEEDMEVDEDELKGAEKQKVIKRMKLKDNEAAKSGDKVDVTAGSKEEAIKKAFKKGSDVKAGAMPDLDKLKDVSKDAEDILKSLEKTETKSGYQNQQKLTPGLYNMPNKKQLEKQLGEADKMEQAYDSLEQVIGENGIKSMSASTQELVRQQNELLKGLKDVTPALHSAMAAIGTIDLGGLKSMFGNVSQKLA</sequence>
<accession>A0AC59EWT2</accession>
<reference evidence="1 2" key="1">
    <citation type="journal article" date="2013" name="Proc. Natl. Acad. Sci. U.S.A.">
        <title>Genome of Phaeocystis globosa virus PgV-16T highlights the common ancestry of the largest known DNA viruses infecting eukaryotes.</title>
        <authorList>
            <person name="Santini S."/>
            <person name="Jeudy S."/>
            <person name="Bartoli J."/>
            <person name="Poirot O."/>
            <person name="Lescot M."/>
            <person name="Abergel C."/>
            <person name="Barbe V."/>
            <person name="Wommack K.E."/>
            <person name="Noordeloos A.A."/>
            <person name="Brussaard C.P."/>
            <person name="Claverie J.M."/>
        </authorList>
    </citation>
    <scope>NUCLEOTIDE SEQUENCE [LARGE SCALE GENOMIC DNA]</scope>
    <source>
        <strain evidence="1 2">16T</strain>
    </source>
</reference>
<organism evidence="1 2">
    <name type="scientific">Phaeocystis globosa virus PgV-16T</name>
    <dbReference type="NCBI Taxonomy" id="3071227"/>
    <lineage>
        <taxon>Viruses</taxon>
        <taxon>Varidnaviria</taxon>
        <taxon>Bamfordvirae</taxon>
        <taxon>Nucleocytoviricota</taxon>
        <taxon>Megaviricetes</taxon>
        <taxon>Imitervirales</taxon>
        <taxon>Mesomimiviridae</taxon>
        <taxon>Tethysvirus</taxon>
        <taxon>Tethysvirus hollandense</taxon>
    </lineage>
</organism>
<protein>
    <submittedName>
        <fullName evidence="1">Uncharacterized protein</fullName>
    </submittedName>
</protein>
<gene>
    <name evidence="1" type="ORF">PGCG_00104</name>
</gene>
<keyword evidence="2" id="KW-1185">Reference proteome</keyword>
<dbReference type="Proteomes" id="UP000204225">
    <property type="component" value="Segment"/>
</dbReference>
<evidence type="ECO:0000313" key="1">
    <source>
        <dbReference type="EMBL" id="AGM15416.1"/>
    </source>
</evidence>
<proteinExistence type="predicted"/>
<evidence type="ECO:0000313" key="2">
    <source>
        <dbReference type="Proteomes" id="UP000204225"/>
    </source>
</evidence>
<name>A0AC59EWT2_9VIRU</name>
<dbReference type="EMBL" id="KC662249">
    <property type="protein sequence ID" value="AGM15416.1"/>
    <property type="molecule type" value="Genomic_DNA"/>
</dbReference>